<evidence type="ECO:0000313" key="3">
    <source>
        <dbReference type="Proteomes" id="UP000075880"/>
    </source>
</evidence>
<protein>
    <submittedName>
        <fullName evidence="2">Uncharacterized protein</fullName>
    </submittedName>
</protein>
<sequence>MTPSRQWLPNVSLLERGRGEARVHVSHRTAAQIDDRFDRHGNPRRPRDRSGEPHCGKYAPTAA</sequence>
<name>A0AAG5DPF4_ANOAO</name>
<proteinExistence type="predicted"/>
<dbReference type="Proteomes" id="UP000075880">
    <property type="component" value="Unassembled WGS sequence"/>
</dbReference>
<accession>A0AAG5DPF4</accession>
<dbReference type="AlphaFoldDB" id="A0AAG5DPF4"/>
<organism evidence="2 3">
    <name type="scientific">Anopheles atroparvus</name>
    <name type="common">European mosquito</name>
    <dbReference type="NCBI Taxonomy" id="41427"/>
    <lineage>
        <taxon>Eukaryota</taxon>
        <taxon>Metazoa</taxon>
        <taxon>Ecdysozoa</taxon>
        <taxon>Arthropoda</taxon>
        <taxon>Hexapoda</taxon>
        <taxon>Insecta</taxon>
        <taxon>Pterygota</taxon>
        <taxon>Neoptera</taxon>
        <taxon>Endopterygota</taxon>
        <taxon>Diptera</taxon>
        <taxon>Nematocera</taxon>
        <taxon>Culicoidea</taxon>
        <taxon>Culicidae</taxon>
        <taxon>Anophelinae</taxon>
        <taxon>Anopheles</taxon>
    </lineage>
</organism>
<reference evidence="2" key="1">
    <citation type="submission" date="2024-04" db="UniProtKB">
        <authorList>
            <consortium name="EnsemblMetazoa"/>
        </authorList>
    </citation>
    <scope>IDENTIFICATION</scope>
    <source>
        <strain evidence="2">EBRO</strain>
    </source>
</reference>
<evidence type="ECO:0000256" key="1">
    <source>
        <dbReference type="SAM" id="MobiDB-lite"/>
    </source>
</evidence>
<feature type="region of interest" description="Disordered" evidence="1">
    <location>
        <begin position="22"/>
        <end position="63"/>
    </location>
</feature>
<keyword evidence="3" id="KW-1185">Reference proteome</keyword>
<evidence type="ECO:0000313" key="2">
    <source>
        <dbReference type="EnsemblMetazoa" id="ENSAATROPP012895"/>
    </source>
</evidence>
<dbReference type="EnsemblMetazoa" id="ENSAATROPT014146">
    <property type="protein sequence ID" value="ENSAATROPP012895"/>
    <property type="gene ID" value="ENSAATROPG011467"/>
</dbReference>